<organism evidence="2">
    <name type="scientific">Caldithrix abyssi</name>
    <dbReference type="NCBI Taxonomy" id="187145"/>
    <lineage>
        <taxon>Bacteria</taxon>
        <taxon>Pseudomonadati</taxon>
        <taxon>Calditrichota</taxon>
        <taxon>Calditrichia</taxon>
        <taxon>Calditrichales</taxon>
        <taxon>Calditrichaceae</taxon>
        <taxon>Caldithrix</taxon>
    </lineage>
</organism>
<dbReference type="SUPFAM" id="SSF55154">
    <property type="entry name" value="CYTH-like phosphatases"/>
    <property type="match status" value="1"/>
</dbReference>
<dbReference type="PROSITE" id="PS51707">
    <property type="entry name" value="CYTH"/>
    <property type="match status" value="1"/>
</dbReference>
<name>A0A7V1LK35_CALAY</name>
<gene>
    <name evidence="2" type="ORF">ENJ10_02045</name>
</gene>
<dbReference type="InterPro" id="IPR023577">
    <property type="entry name" value="CYTH_domain"/>
</dbReference>
<evidence type="ECO:0000313" key="2">
    <source>
        <dbReference type="EMBL" id="HED09445.1"/>
    </source>
</evidence>
<reference evidence="2" key="1">
    <citation type="journal article" date="2020" name="mSystems">
        <title>Genome- and Community-Level Interaction Insights into Carbon Utilization and Element Cycling Functions of Hydrothermarchaeota in Hydrothermal Sediment.</title>
        <authorList>
            <person name="Zhou Z."/>
            <person name="Liu Y."/>
            <person name="Xu W."/>
            <person name="Pan J."/>
            <person name="Luo Z.H."/>
            <person name="Li M."/>
        </authorList>
    </citation>
    <scope>NUCLEOTIDE SEQUENCE [LARGE SCALE GENOMIC DNA]</scope>
    <source>
        <strain evidence="2">HyVt-456</strain>
    </source>
</reference>
<dbReference type="SMART" id="SM01118">
    <property type="entry name" value="CYTH"/>
    <property type="match status" value="1"/>
</dbReference>
<dbReference type="CDD" id="cd07890">
    <property type="entry name" value="CYTH-like_AC_IV-like"/>
    <property type="match status" value="1"/>
</dbReference>
<dbReference type="InterPro" id="IPR033469">
    <property type="entry name" value="CYTH-like_dom_sf"/>
</dbReference>
<dbReference type="InterPro" id="IPR008173">
    <property type="entry name" value="Adenylyl_cyclase_CyaB"/>
</dbReference>
<feature type="domain" description="CYTH" evidence="1">
    <location>
        <begin position="2"/>
        <end position="168"/>
    </location>
</feature>
<proteinExistence type="predicted"/>
<sequence>MGKNIEIKAHNRQPAAIELIIQKMNLPFGGIRHQTDTFYKTPRGRLKLRESDDGAVLIPYLRKNQKGPRSSDYVLLPVEDPALTHRILEEMFGLRSVVEKTRRIWFYENVRIHLDEVEDLGHFIELEGVVDKNNPGGPTLEKVELLMELFSIGEENLVMKAYVDLMEDNDD</sequence>
<dbReference type="PANTHER" id="PTHR21028:SF2">
    <property type="entry name" value="CYTH DOMAIN-CONTAINING PROTEIN"/>
    <property type="match status" value="1"/>
</dbReference>
<accession>A0A7V1LK35</accession>
<evidence type="ECO:0000259" key="1">
    <source>
        <dbReference type="PROSITE" id="PS51707"/>
    </source>
</evidence>
<dbReference type="EMBL" id="DRLD01000057">
    <property type="protein sequence ID" value="HED09445.1"/>
    <property type="molecule type" value="Genomic_DNA"/>
</dbReference>
<dbReference type="Pfam" id="PF01928">
    <property type="entry name" value="CYTH"/>
    <property type="match status" value="1"/>
</dbReference>
<dbReference type="AlphaFoldDB" id="A0A7V1LK35"/>
<dbReference type="Gene3D" id="2.40.320.10">
    <property type="entry name" value="Hypothetical Protein Pfu-838710-001"/>
    <property type="match status" value="1"/>
</dbReference>
<dbReference type="Proteomes" id="UP000886005">
    <property type="component" value="Unassembled WGS sequence"/>
</dbReference>
<protein>
    <submittedName>
        <fullName evidence="2">CYTH domain-containing protein</fullName>
    </submittedName>
</protein>
<comment type="caution">
    <text evidence="2">The sequence shown here is derived from an EMBL/GenBank/DDBJ whole genome shotgun (WGS) entry which is preliminary data.</text>
</comment>
<dbReference type="PANTHER" id="PTHR21028">
    <property type="entry name" value="SI:CH211-156B7.4"/>
    <property type="match status" value="1"/>
</dbReference>